<dbReference type="Pfam" id="PF04248">
    <property type="entry name" value="NTP_transf_9"/>
    <property type="match status" value="1"/>
</dbReference>
<proteinExistence type="predicted"/>
<feature type="domain" description="DUF427" evidence="1">
    <location>
        <begin position="19"/>
        <end position="111"/>
    </location>
</feature>
<sequence length="118" mass="13078">MLKPGPSHPITVTPSPRRVTVTANGRTIVDTTRAVTLQEASYPAVLYLPREDTDMTALEPTESHTYCPYKGQASYFDIVTDEGRLSDAVWSYEAPHDAVPDIAGRLAFYPDKVQITEH</sequence>
<evidence type="ECO:0000259" key="1">
    <source>
        <dbReference type="Pfam" id="PF04248"/>
    </source>
</evidence>
<protein>
    <submittedName>
        <fullName evidence="2">DUF427 domain-containing protein</fullName>
    </submittedName>
</protein>
<accession>A0A5B1LZI4</accession>
<keyword evidence="3" id="KW-1185">Reference proteome</keyword>
<dbReference type="InterPro" id="IPR007361">
    <property type="entry name" value="DUF427"/>
</dbReference>
<gene>
    <name evidence="2" type="ORF">F0U47_16185</name>
</gene>
<dbReference type="InterPro" id="IPR038694">
    <property type="entry name" value="DUF427_sf"/>
</dbReference>
<dbReference type="AlphaFoldDB" id="A0A5B1LZI4"/>
<organism evidence="2 3">
    <name type="scientific">Nocardioides antri</name>
    <dbReference type="NCBI Taxonomy" id="2607659"/>
    <lineage>
        <taxon>Bacteria</taxon>
        <taxon>Bacillati</taxon>
        <taxon>Actinomycetota</taxon>
        <taxon>Actinomycetes</taxon>
        <taxon>Propionibacteriales</taxon>
        <taxon>Nocardioidaceae</taxon>
        <taxon>Nocardioides</taxon>
    </lineage>
</organism>
<dbReference type="EMBL" id="VUJW01000010">
    <property type="protein sequence ID" value="KAA1426103.1"/>
    <property type="molecule type" value="Genomic_DNA"/>
</dbReference>
<evidence type="ECO:0000313" key="2">
    <source>
        <dbReference type="EMBL" id="KAA1426103.1"/>
    </source>
</evidence>
<dbReference type="Gene3D" id="2.170.150.40">
    <property type="entry name" value="Domain of unknown function (DUF427)"/>
    <property type="match status" value="1"/>
</dbReference>
<dbReference type="PANTHER" id="PTHR34310:SF9">
    <property type="entry name" value="BLR5716 PROTEIN"/>
    <property type="match status" value="1"/>
</dbReference>
<evidence type="ECO:0000313" key="3">
    <source>
        <dbReference type="Proteomes" id="UP000324351"/>
    </source>
</evidence>
<comment type="caution">
    <text evidence="2">The sequence shown here is derived from an EMBL/GenBank/DDBJ whole genome shotgun (WGS) entry which is preliminary data.</text>
</comment>
<name>A0A5B1LZI4_9ACTN</name>
<dbReference type="PANTHER" id="PTHR34310">
    <property type="entry name" value="DUF427 DOMAIN PROTEIN (AFU_ORTHOLOGUE AFUA_3G02220)"/>
    <property type="match status" value="1"/>
</dbReference>
<dbReference type="Proteomes" id="UP000324351">
    <property type="component" value="Unassembled WGS sequence"/>
</dbReference>
<reference evidence="2 3" key="2">
    <citation type="submission" date="2019-09" db="EMBL/GenBank/DDBJ databases">
        <authorList>
            <person name="Jin C."/>
        </authorList>
    </citation>
    <scope>NUCLEOTIDE SEQUENCE [LARGE SCALE GENOMIC DNA]</scope>
    <source>
        <strain evidence="2 3">BN140041</strain>
    </source>
</reference>
<reference evidence="2 3" key="1">
    <citation type="submission" date="2019-09" db="EMBL/GenBank/DDBJ databases">
        <title>Nocardioides panacisoli sp. nov., isolated from the soil of a ginseng field.</title>
        <authorList>
            <person name="Cho C."/>
        </authorList>
    </citation>
    <scope>NUCLEOTIDE SEQUENCE [LARGE SCALE GENOMIC DNA]</scope>
    <source>
        <strain evidence="2 3">BN140041</strain>
    </source>
</reference>